<dbReference type="OrthoDB" id="2194642at2"/>
<organism evidence="2 3">
    <name type="scientific">Oceanobacillus sojae</name>
    <dbReference type="NCBI Taxonomy" id="582851"/>
    <lineage>
        <taxon>Bacteria</taxon>
        <taxon>Bacillati</taxon>
        <taxon>Bacillota</taxon>
        <taxon>Bacilli</taxon>
        <taxon>Bacillales</taxon>
        <taxon>Bacillaceae</taxon>
        <taxon>Oceanobacillus</taxon>
    </lineage>
</organism>
<keyword evidence="3" id="KW-1185">Reference proteome</keyword>
<gene>
    <name evidence="2" type="ORF">OSO01_19950</name>
</gene>
<protein>
    <recommendedName>
        <fullName evidence="1">Siphovirus-type tail component RIFT-related domain-containing protein</fullName>
    </recommendedName>
</protein>
<accession>A0A511ZIJ0</accession>
<comment type="caution">
    <text evidence="2">The sequence shown here is derived from an EMBL/GenBank/DDBJ whole genome shotgun (WGS) entry which is preliminary data.</text>
</comment>
<sequence length="282" mass="32211">MKLTIIQRHNGETIDLDNAGIRTRDFIISAPNYINQFGEIEGGLGVVDYGTSIGPRDINVYFRATSVDIPDFSLLRDEIFHIFRAEKSFYLIEHREPGKRWLVKVQDTYSIPQRNVFGNFEIRFIGLKGVAESIGTTQDIHRDGIDAYKELWGFGMGLEAVDESLIYTHKAVTGKTFRIFNAGNVPINPFEQDLKITISDVVGSSEMFQITNHTNGSRSRVEVPLSSNDVVVYDGANVTRNDTVFLRDTRRDFIELNPGWNVFQIYYCDSATIDFDFPFYYK</sequence>
<dbReference type="AlphaFoldDB" id="A0A511ZIJ0"/>
<dbReference type="InterPro" id="IPR008841">
    <property type="entry name" value="Siphovirus-type_tail_N"/>
</dbReference>
<proteinExistence type="predicted"/>
<evidence type="ECO:0000313" key="2">
    <source>
        <dbReference type="EMBL" id="GEN87256.1"/>
    </source>
</evidence>
<reference evidence="2 3" key="1">
    <citation type="submission" date="2019-07" db="EMBL/GenBank/DDBJ databases">
        <title>Whole genome shotgun sequence of Oceanobacillus sojae NBRC 105379.</title>
        <authorList>
            <person name="Hosoyama A."/>
            <person name="Uohara A."/>
            <person name="Ohji S."/>
            <person name="Ichikawa N."/>
        </authorList>
    </citation>
    <scope>NUCLEOTIDE SEQUENCE [LARGE SCALE GENOMIC DNA]</scope>
    <source>
        <strain evidence="2 3">NBRC 105379</strain>
    </source>
</reference>
<evidence type="ECO:0000313" key="3">
    <source>
        <dbReference type="Proteomes" id="UP000321558"/>
    </source>
</evidence>
<feature type="domain" description="Siphovirus-type tail component RIFT-related" evidence="1">
    <location>
        <begin position="11"/>
        <end position="125"/>
    </location>
</feature>
<dbReference type="Gene3D" id="2.40.30.200">
    <property type="match status" value="1"/>
</dbReference>
<evidence type="ECO:0000259" key="1">
    <source>
        <dbReference type="Pfam" id="PF05709"/>
    </source>
</evidence>
<dbReference type="EMBL" id="BJYM01000007">
    <property type="protein sequence ID" value="GEN87256.1"/>
    <property type="molecule type" value="Genomic_DNA"/>
</dbReference>
<name>A0A511ZIJ0_9BACI</name>
<dbReference type="Pfam" id="PF05709">
    <property type="entry name" value="Sipho_tail"/>
    <property type="match status" value="1"/>
</dbReference>
<dbReference type="Proteomes" id="UP000321558">
    <property type="component" value="Unassembled WGS sequence"/>
</dbReference>